<dbReference type="HOGENOM" id="CLU_000604_1_1_2"/>
<keyword evidence="18" id="KW-1185">Reference proteome</keyword>
<evidence type="ECO:0000256" key="5">
    <source>
        <dbReference type="ARBA" id="ARBA00038307"/>
    </source>
</evidence>
<dbReference type="SUPFAM" id="SSF50331">
    <property type="entry name" value="MOP-like"/>
    <property type="match status" value="1"/>
</dbReference>
<evidence type="ECO:0000313" key="17">
    <source>
        <dbReference type="EMBL" id="ADN37170.1"/>
    </source>
</evidence>
<dbReference type="STRING" id="679926.Mpet_2424"/>
<keyword evidence="4" id="KW-0067">ATP-binding</keyword>
<dbReference type="SMART" id="SM00382">
    <property type="entry name" value="AAA"/>
    <property type="match status" value="1"/>
</dbReference>
<dbReference type="GeneID" id="9744917"/>
<comment type="catalytic activity">
    <reaction evidence="10">
        <text>D-xylose(out) + ATP + H2O = D-xylose(in) + ADP + phosphate + H(+)</text>
        <dbReference type="Rhea" id="RHEA:29899"/>
        <dbReference type="ChEBI" id="CHEBI:15377"/>
        <dbReference type="ChEBI" id="CHEBI:15378"/>
        <dbReference type="ChEBI" id="CHEBI:30616"/>
        <dbReference type="ChEBI" id="CHEBI:43474"/>
        <dbReference type="ChEBI" id="CHEBI:53455"/>
        <dbReference type="ChEBI" id="CHEBI:456216"/>
        <dbReference type="EC" id="7.5.2.13"/>
    </reaction>
    <physiologicalReaction direction="left-to-right" evidence="10">
        <dbReference type="Rhea" id="RHEA:29900"/>
    </physiologicalReaction>
</comment>
<dbReference type="Proteomes" id="UP000006565">
    <property type="component" value="Chromosome"/>
</dbReference>
<evidence type="ECO:0000259" key="16">
    <source>
        <dbReference type="PROSITE" id="PS50893"/>
    </source>
</evidence>
<dbReference type="Pfam" id="PF00005">
    <property type="entry name" value="ABC_tran"/>
    <property type="match status" value="1"/>
</dbReference>
<evidence type="ECO:0000256" key="4">
    <source>
        <dbReference type="ARBA" id="ARBA00022840"/>
    </source>
</evidence>
<comment type="subcellular location">
    <subcellularLocation>
        <location evidence="1">Cell membrane</location>
        <topology evidence="1">Peripheral membrane protein</topology>
    </subcellularLocation>
</comment>
<feature type="domain" description="ABC transporter" evidence="16">
    <location>
        <begin position="2"/>
        <end position="231"/>
    </location>
</feature>
<evidence type="ECO:0000256" key="10">
    <source>
        <dbReference type="ARBA" id="ARBA00050355"/>
    </source>
</evidence>
<evidence type="ECO:0000256" key="1">
    <source>
        <dbReference type="ARBA" id="ARBA00004202"/>
    </source>
</evidence>
<keyword evidence="3" id="KW-0547">Nucleotide-binding</keyword>
<dbReference type="NCBIfam" id="NF040840">
    <property type="entry name" value="tungstate_WtpC"/>
    <property type="match status" value="1"/>
</dbReference>
<dbReference type="AlphaFoldDB" id="E1REC7"/>
<dbReference type="KEGG" id="mpi:Mpet_2424"/>
<dbReference type="CDD" id="cd03299">
    <property type="entry name" value="ABC_ModC_like"/>
    <property type="match status" value="1"/>
</dbReference>
<evidence type="ECO:0000256" key="9">
    <source>
        <dbReference type="ARBA" id="ARBA00047936"/>
    </source>
</evidence>
<comment type="catalytic activity">
    <reaction evidence="11">
        <text>L-arabinose(out) + ATP + H2O = L-arabinose(in) + ADP + phosphate + H(+)</text>
        <dbReference type="Rhea" id="RHEA:30007"/>
        <dbReference type="ChEBI" id="CHEBI:15377"/>
        <dbReference type="ChEBI" id="CHEBI:15378"/>
        <dbReference type="ChEBI" id="CHEBI:17535"/>
        <dbReference type="ChEBI" id="CHEBI:30616"/>
        <dbReference type="ChEBI" id="CHEBI:43474"/>
        <dbReference type="ChEBI" id="CHEBI:456216"/>
        <dbReference type="EC" id="7.5.2.13"/>
    </reaction>
    <physiologicalReaction direction="left-to-right" evidence="11">
        <dbReference type="Rhea" id="RHEA:30008"/>
    </physiologicalReaction>
</comment>
<accession>E1REC7</accession>
<dbReference type="EC" id="7.5.2.13" evidence="15"/>
<evidence type="ECO:0000256" key="13">
    <source>
        <dbReference type="ARBA" id="ARBA00061029"/>
    </source>
</evidence>
<evidence type="ECO:0000256" key="14">
    <source>
        <dbReference type="ARBA" id="ARBA00065962"/>
    </source>
</evidence>
<dbReference type="GO" id="GO:1901238">
    <property type="term" value="F:ABC-type tungstate transporter activity"/>
    <property type="evidence" value="ECO:0007669"/>
    <property type="project" value="UniProtKB-EC"/>
</dbReference>
<dbReference type="Pfam" id="PF03459">
    <property type="entry name" value="TOBE"/>
    <property type="match status" value="1"/>
</dbReference>
<dbReference type="InterPro" id="IPR053428">
    <property type="entry name" value="Molybdate/tungstate_ABC-ATPase"/>
</dbReference>
<comment type="similarity">
    <text evidence="13">Belongs to the ABC transporter superfamily. Carbohydrate uptake transporter-1 (CUT1) (TC 3.A.1.1) family.</text>
</comment>
<evidence type="ECO:0000256" key="11">
    <source>
        <dbReference type="ARBA" id="ARBA00051890"/>
    </source>
</evidence>
<dbReference type="InterPro" id="IPR027417">
    <property type="entry name" value="P-loop_NTPase"/>
</dbReference>
<dbReference type="InterPro" id="IPR003593">
    <property type="entry name" value="AAA+_ATPase"/>
</dbReference>
<dbReference type="Gene3D" id="3.40.50.300">
    <property type="entry name" value="P-loop containing nucleotide triphosphate hydrolases"/>
    <property type="match status" value="1"/>
</dbReference>
<dbReference type="PROSITE" id="PS50893">
    <property type="entry name" value="ABC_TRANSPORTER_2"/>
    <property type="match status" value="1"/>
</dbReference>
<evidence type="ECO:0000256" key="12">
    <source>
        <dbReference type="ARBA" id="ARBA00053454"/>
    </source>
</evidence>
<dbReference type="InterPro" id="IPR050093">
    <property type="entry name" value="ABC_SmlMolc_Importer"/>
</dbReference>
<dbReference type="OrthoDB" id="18368at2157"/>
<comment type="subunit">
    <text evidence="6">The complex is composed of two ATP-binding proteins (WtpC), two transmembrane proteins (WtpB) and a solute-binding protein (WtpA).</text>
</comment>
<dbReference type="RefSeq" id="WP_013330347.1">
    <property type="nucleotide sequence ID" value="NC_014507.1"/>
</dbReference>
<dbReference type="GO" id="GO:0016887">
    <property type="term" value="F:ATP hydrolysis activity"/>
    <property type="evidence" value="ECO:0007669"/>
    <property type="project" value="InterPro"/>
</dbReference>
<comment type="subunit">
    <text evidence="14">The complex is composed of two ATP-binding proteins (XacJ and XacK), two transmembrane proteins (XacH and XacI) and a solute-binding protein (XacG).</text>
</comment>
<dbReference type="InterPro" id="IPR008995">
    <property type="entry name" value="Mo/tungstate-bd_C_term_dom"/>
</dbReference>
<comment type="function">
    <text evidence="12">Part of the ABC transporter complex XacGHIJK involved in the uptake of xylose and arabinose. Responsible for energy coupling to the transport system.</text>
</comment>
<keyword evidence="2" id="KW-0813">Transport</keyword>
<dbReference type="GO" id="GO:1902495">
    <property type="term" value="C:transmembrane transporter complex"/>
    <property type="evidence" value="ECO:0007669"/>
    <property type="project" value="UniProtKB-ARBA"/>
</dbReference>
<comment type="similarity">
    <text evidence="5">Belongs to the ABC transporter superfamily. Sulfate/tungstate importer (TC 3.A.1.6) family.</text>
</comment>
<organism evidence="17 18">
    <name type="scientific">Methanolacinia petrolearia (strain DSM 11571 / OCM 486 / SEBR 4847)</name>
    <name type="common">Methanoplanus petrolearius</name>
    <dbReference type="NCBI Taxonomy" id="679926"/>
    <lineage>
        <taxon>Archaea</taxon>
        <taxon>Methanobacteriati</taxon>
        <taxon>Methanobacteriota</taxon>
        <taxon>Stenosarchaea group</taxon>
        <taxon>Methanomicrobia</taxon>
        <taxon>Methanomicrobiales</taxon>
        <taxon>Methanomicrobiaceae</taxon>
        <taxon>Methanolacinia</taxon>
    </lineage>
</organism>
<dbReference type="FunFam" id="3.40.50.300:FF:000042">
    <property type="entry name" value="Maltose/maltodextrin ABC transporter, ATP-binding protein"/>
    <property type="match status" value="1"/>
</dbReference>
<evidence type="ECO:0000313" key="18">
    <source>
        <dbReference type="Proteomes" id="UP000006565"/>
    </source>
</evidence>
<sequence>MLELKDISIKLGEFSLEKINLSIEKGEYVVILGPTGAGKTIVLETIAGIYPPDSGSIELNGEDITFADPKDRNISMVYQDYMLFPHLSVYENIAFGLSVKKNPADEIEKKVSEVAGILGISHLLHRSVINLSGGEKQRTAISRAIVMEPDVLLLDEPLSALDVRTRERLRKELKRLHMRFKTTVLHVTHNFEEVFSLADRVAVLNQGKIIQTGVPNQVFSQPESKFIAEFVGTENIFRGDITSGSGCSVITVDGLDIVSTATGIEGKVYASVRPEDIMLSREPLKTPARNSFEGIVESITNNGTMVEIRVDAGIPFVTVLTRRGFSDIGIMEGDSVFLTFKAAAVHVFS</sequence>
<dbReference type="InterPro" id="IPR005116">
    <property type="entry name" value="Transp-assoc_OB_typ1"/>
</dbReference>
<name>E1REC7_METP4</name>
<evidence type="ECO:0000256" key="3">
    <source>
        <dbReference type="ARBA" id="ARBA00022741"/>
    </source>
</evidence>
<gene>
    <name evidence="17" type="ordered locus">Mpet_2424</name>
</gene>
<dbReference type="Gene3D" id="2.40.50.100">
    <property type="match status" value="1"/>
</dbReference>
<reference evidence="17 18" key="1">
    <citation type="journal article" date="2010" name="Stand. Genomic Sci.">
        <title>Complete genome sequence of Methanoplanus petrolearius type strain (SEBR 4847).</title>
        <authorList>
            <person name="Brambilla E."/>
            <person name="Djao O.D."/>
            <person name="Daligault H."/>
            <person name="Lapidus A."/>
            <person name="Lucas S."/>
            <person name="Hammon N."/>
            <person name="Nolan M."/>
            <person name="Tice H."/>
            <person name="Cheng J.F."/>
            <person name="Han C."/>
            <person name="Tapia R."/>
            <person name="Goodwin L."/>
            <person name="Pitluck S."/>
            <person name="Liolios K."/>
            <person name="Ivanova N."/>
            <person name="Mavromatis K."/>
            <person name="Mikhailova N."/>
            <person name="Pati A."/>
            <person name="Chen A."/>
            <person name="Palaniappan K."/>
            <person name="Land M."/>
            <person name="Hauser L."/>
            <person name="Chang Y.J."/>
            <person name="Jeffries C.D."/>
            <person name="Rohde M."/>
            <person name="Spring S."/>
            <person name="Sikorski J."/>
            <person name="Goker M."/>
            <person name="Woyke T."/>
            <person name="Bristow J."/>
            <person name="Eisen J.A."/>
            <person name="Markowitz V."/>
            <person name="Hugenholtz P."/>
            <person name="Kyrpides N.C."/>
            <person name="Klenk H.P."/>
        </authorList>
    </citation>
    <scope>NUCLEOTIDE SEQUENCE [LARGE SCALE GENOMIC DNA]</scope>
    <source>
        <strain evidence="18">DSM 11571 / OCM 486 / SEBR 4847</strain>
    </source>
</reference>
<evidence type="ECO:0000256" key="6">
    <source>
        <dbReference type="ARBA" id="ARBA00038781"/>
    </source>
</evidence>
<dbReference type="GO" id="GO:0005524">
    <property type="term" value="F:ATP binding"/>
    <property type="evidence" value="ECO:0007669"/>
    <property type="project" value="UniProtKB-KW"/>
</dbReference>
<dbReference type="PANTHER" id="PTHR42781">
    <property type="entry name" value="SPERMIDINE/PUTRESCINE IMPORT ATP-BINDING PROTEIN POTA"/>
    <property type="match status" value="1"/>
</dbReference>
<evidence type="ECO:0000256" key="7">
    <source>
        <dbReference type="ARBA" id="ARBA00039025"/>
    </source>
</evidence>
<dbReference type="EC" id="7.3.2.6" evidence="7"/>
<dbReference type="GO" id="GO:0005886">
    <property type="term" value="C:plasma membrane"/>
    <property type="evidence" value="ECO:0007669"/>
    <property type="project" value="UniProtKB-SubCell"/>
</dbReference>
<dbReference type="InterPro" id="IPR003439">
    <property type="entry name" value="ABC_transporter-like_ATP-bd"/>
</dbReference>
<dbReference type="EMBL" id="CP002117">
    <property type="protein sequence ID" value="ADN37170.1"/>
    <property type="molecule type" value="Genomic_DNA"/>
</dbReference>
<dbReference type="eggNOG" id="arCOG00175">
    <property type="taxonomic scope" value="Archaea"/>
</dbReference>
<comment type="catalytic activity">
    <reaction evidence="9">
        <text>tungstate(in) + ATP + H2O = tungstate(out) + ADP + phosphate + H(+)</text>
        <dbReference type="Rhea" id="RHEA:35027"/>
        <dbReference type="ChEBI" id="CHEBI:15377"/>
        <dbReference type="ChEBI" id="CHEBI:15378"/>
        <dbReference type="ChEBI" id="CHEBI:30616"/>
        <dbReference type="ChEBI" id="CHEBI:43474"/>
        <dbReference type="ChEBI" id="CHEBI:46502"/>
        <dbReference type="ChEBI" id="CHEBI:456216"/>
        <dbReference type="EC" id="7.3.2.6"/>
    </reaction>
</comment>
<evidence type="ECO:0000256" key="2">
    <source>
        <dbReference type="ARBA" id="ARBA00022448"/>
    </source>
</evidence>
<dbReference type="SUPFAM" id="SSF52540">
    <property type="entry name" value="P-loop containing nucleoside triphosphate hydrolases"/>
    <property type="match status" value="1"/>
</dbReference>
<dbReference type="PANTHER" id="PTHR42781:SF7">
    <property type="entry name" value="MOLYBDENUM ABC TRANSPORTER, ATP-BINDING PROTEIN"/>
    <property type="match status" value="1"/>
</dbReference>
<protein>
    <recommendedName>
        <fullName evidence="8">Molybdate/tungstate import ATP-binding protein WtpC</fullName>
        <ecNumber evidence="7">7.3.2.6</ecNumber>
        <ecNumber evidence="15">7.5.2.13</ecNumber>
    </recommendedName>
</protein>
<evidence type="ECO:0000256" key="8">
    <source>
        <dbReference type="ARBA" id="ARBA00041133"/>
    </source>
</evidence>
<evidence type="ECO:0000256" key="15">
    <source>
        <dbReference type="ARBA" id="ARBA00066315"/>
    </source>
</evidence>
<proteinExistence type="inferred from homology"/>